<proteinExistence type="predicted"/>
<sequence length="242" mass="26339">MSQKTRGRYRRYLEPNSTEQVPKQTLSSIAKRAKTRRASKVIAPNKQAAAILCAKNSPDHQAASVSENASHDANLSMLPDMAACCSDDEPPMPDACNTCEGDGRGEDEESVVPPPSVATQDVSSEDDEEASQVQHDNEDDSALDEDSDTESLGLDDGAPEEYFLKLSKETLPSQSTTKAEALLLILAYVVSAGLTWAQVRGLLILINALIGSNVVPGSTYFFRKLWKDKKELLKLHFLPCLS</sequence>
<reference evidence="1" key="1">
    <citation type="submission" date="2020-05" db="EMBL/GenBank/DDBJ databases">
        <title>Large-scale comparative analyses of tick genomes elucidate their genetic diversity and vector capacities.</title>
        <authorList>
            <person name="Jia N."/>
            <person name="Wang J."/>
            <person name="Shi W."/>
            <person name="Du L."/>
            <person name="Sun Y."/>
            <person name="Zhan W."/>
            <person name="Jiang J."/>
            <person name="Wang Q."/>
            <person name="Zhang B."/>
            <person name="Ji P."/>
            <person name="Sakyi L.B."/>
            <person name="Cui X."/>
            <person name="Yuan T."/>
            <person name="Jiang B."/>
            <person name="Yang W."/>
            <person name="Lam T.T.-Y."/>
            <person name="Chang Q."/>
            <person name="Ding S."/>
            <person name="Wang X."/>
            <person name="Zhu J."/>
            <person name="Ruan X."/>
            <person name="Zhao L."/>
            <person name="Wei J."/>
            <person name="Que T."/>
            <person name="Du C."/>
            <person name="Cheng J."/>
            <person name="Dai P."/>
            <person name="Han X."/>
            <person name="Huang E."/>
            <person name="Gao Y."/>
            <person name="Liu J."/>
            <person name="Shao H."/>
            <person name="Ye R."/>
            <person name="Li L."/>
            <person name="Wei W."/>
            <person name="Wang X."/>
            <person name="Wang C."/>
            <person name="Yang T."/>
            <person name="Huo Q."/>
            <person name="Li W."/>
            <person name="Guo W."/>
            <person name="Chen H."/>
            <person name="Zhou L."/>
            <person name="Ni X."/>
            <person name="Tian J."/>
            <person name="Zhou Y."/>
            <person name="Sheng Y."/>
            <person name="Liu T."/>
            <person name="Pan Y."/>
            <person name="Xia L."/>
            <person name="Li J."/>
            <person name="Zhao F."/>
            <person name="Cao W."/>
        </authorList>
    </citation>
    <scope>NUCLEOTIDE SEQUENCE</scope>
    <source>
        <strain evidence="1">Dsil-2018</strain>
    </source>
</reference>
<gene>
    <name evidence="1" type="ORF">HPB49_009990</name>
</gene>
<dbReference type="EMBL" id="CM023470">
    <property type="protein sequence ID" value="KAH7979589.1"/>
    <property type="molecule type" value="Genomic_DNA"/>
</dbReference>
<keyword evidence="2" id="KW-1185">Reference proteome</keyword>
<comment type="caution">
    <text evidence="1">The sequence shown here is derived from an EMBL/GenBank/DDBJ whole genome shotgun (WGS) entry which is preliminary data.</text>
</comment>
<evidence type="ECO:0000313" key="1">
    <source>
        <dbReference type="EMBL" id="KAH7979589.1"/>
    </source>
</evidence>
<organism evidence="1 2">
    <name type="scientific">Dermacentor silvarum</name>
    <name type="common">Tick</name>
    <dbReference type="NCBI Taxonomy" id="543639"/>
    <lineage>
        <taxon>Eukaryota</taxon>
        <taxon>Metazoa</taxon>
        <taxon>Ecdysozoa</taxon>
        <taxon>Arthropoda</taxon>
        <taxon>Chelicerata</taxon>
        <taxon>Arachnida</taxon>
        <taxon>Acari</taxon>
        <taxon>Parasitiformes</taxon>
        <taxon>Ixodida</taxon>
        <taxon>Ixodoidea</taxon>
        <taxon>Ixodidae</taxon>
        <taxon>Rhipicephalinae</taxon>
        <taxon>Dermacentor</taxon>
    </lineage>
</organism>
<name>A0ACB8DZT3_DERSI</name>
<evidence type="ECO:0000313" key="2">
    <source>
        <dbReference type="Proteomes" id="UP000821865"/>
    </source>
</evidence>
<accession>A0ACB8DZT3</accession>
<dbReference type="Proteomes" id="UP000821865">
    <property type="component" value="Chromosome 1"/>
</dbReference>
<protein>
    <submittedName>
        <fullName evidence="1">Uncharacterized protein</fullName>
    </submittedName>
</protein>